<dbReference type="Proteomes" id="UP000240883">
    <property type="component" value="Unassembled WGS sequence"/>
</dbReference>
<dbReference type="InterPro" id="IPR038883">
    <property type="entry name" value="AN11006-like"/>
</dbReference>
<gene>
    <name evidence="3" type="ORF">BS50DRAFT_574517</name>
</gene>
<reference evidence="3 4" key="1">
    <citation type="journal article" date="2018" name="Front. Microbiol.">
        <title>Genome-Wide Analysis of Corynespora cassiicola Leaf Fall Disease Putative Effectors.</title>
        <authorList>
            <person name="Lopez D."/>
            <person name="Ribeiro S."/>
            <person name="Label P."/>
            <person name="Fumanal B."/>
            <person name="Venisse J.S."/>
            <person name="Kohler A."/>
            <person name="de Oliveira R.R."/>
            <person name="Labutti K."/>
            <person name="Lipzen A."/>
            <person name="Lail K."/>
            <person name="Bauer D."/>
            <person name="Ohm R.A."/>
            <person name="Barry K.W."/>
            <person name="Spatafora J."/>
            <person name="Grigoriev I.V."/>
            <person name="Martin F.M."/>
            <person name="Pujade-Renaud V."/>
        </authorList>
    </citation>
    <scope>NUCLEOTIDE SEQUENCE [LARGE SCALE GENOMIC DNA]</scope>
    <source>
        <strain evidence="3 4">Philippines</strain>
    </source>
</reference>
<feature type="region of interest" description="Disordered" evidence="1">
    <location>
        <begin position="49"/>
        <end position="69"/>
    </location>
</feature>
<dbReference type="PANTHER" id="PTHR42085:SF4">
    <property type="entry name" value="F-BOX DOMAIN-CONTAINING PROTEIN"/>
    <property type="match status" value="1"/>
</dbReference>
<feature type="domain" description="2EXR" evidence="2">
    <location>
        <begin position="80"/>
        <end position="154"/>
    </location>
</feature>
<protein>
    <recommendedName>
        <fullName evidence="2">2EXR domain-containing protein</fullName>
    </recommendedName>
</protein>
<dbReference type="InterPro" id="IPR045518">
    <property type="entry name" value="2EXR"/>
</dbReference>
<evidence type="ECO:0000313" key="3">
    <source>
        <dbReference type="EMBL" id="PSN66041.1"/>
    </source>
</evidence>
<organism evidence="3 4">
    <name type="scientific">Corynespora cassiicola Philippines</name>
    <dbReference type="NCBI Taxonomy" id="1448308"/>
    <lineage>
        <taxon>Eukaryota</taxon>
        <taxon>Fungi</taxon>
        <taxon>Dikarya</taxon>
        <taxon>Ascomycota</taxon>
        <taxon>Pezizomycotina</taxon>
        <taxon>Dothideomycetes</taxon>
        <taxon>Pleosporomycetidae</taxon>
        <taxon>Pleosporales</taxon>
        <taxon>Corynesporascaceae</taxon>
        <taxon>Corynespora</taxon>
    </lineage>
</organism>
<keyword evidence="4" id="KW-1185">Reference proteome</keyword>
<name>A0A2T2NKS6_CORCC</name>
<accession>A0A2T2NKS6</accession>
<dbReference type="EMBL" id="KZ678136">
    <property type="protein sequence ID" value="PSN66041.1"/>
    <property type="molecule type" value="Genomic_DNA"/>
</dbReference>
<dbReference type="PANTHER" id="PTHR42085">
    <property type="entry name" value="F-BOX DOMAIN-CONTAINING PROTEIN"/>
    <property type="match status" value="1"/>
</dbReference>
<dbReference type="AlphaFoldDB" id="A0A2T2NKS6"/>
<dbReference type="OrthoDB" id="2951834at2759"/>
<feature type="compositionally biased region" description="Polar residues" evidence="1">
    <location>
        <begin position="51"/>
        <end position="69"/>
    </location>
</feature>
<evidence type="ECO:0000313" key="4">
    <source>
        <dbReference type="Proteomes" id="UP000240883"/>
    </source>
</evidence>
<dbReference type="Pfam" id="PF20150">
    <property type="entry name" value="2EXR"/>
    <property type="match status" value="1"/>
</dbReference>
<evidence type="ECO:0000256" key="1">
    <source>
        <dbReference type="SAM" id="MobiDB-lite"/>
    </source>
</evidence>
<sequence length="313" mass="35641">MATYATYFHLPSANYNTTSMVHGSQTATMLAHPRSEVKLQQQKPRIRVTATEASGSPVSNAKPQSVSEDVNQQEESYLFRLPAELRNEIYKELLCPDETKLKDLAQQKRNLNVRGYNQTHTDITLYPEILSTCKRVRLEAESLLYATHVFHTHPRLLTNMPHLTSTAKPVAHQRVNSQISRWQISLRLDIDPQFTFEQATEAFSGAEYVEVRVWQAQFEACDYQVLKLLTGVRGVQVARVGGSVEPELAAWLEESMMRPMEEKEKETGVCACAPGCPGFEARPEILCGRCYNKVGVEWIEKEWDLWRFPVASH</sequence>
<evidence type="ECO:0000259" key="2">
    <source>
        <dbReference type="Pfam" id="PF20150"/>
    </source>
</evidence>
<proteinExistence type="predicted"/>